<reference evidence="2" key="2">
    <citation type="journal article" date="2008" name="Nucleic Acids Res.">
        <title>The rice annotation project database (RAP-DB): 2008 update.</title>
        <authorList>
            <consortium name="The rice annotation project (RAP)"/>
        </authorList>
    </citation>
    <scope>GENOME REANNOTATION</scope>
    <source>
        <strain evidence="2">cv. Nipponbare</strain>
    </source>
</reference>
<sequence length="86" mass="9787">MWRLIGPFCLPVWRDRLMTTWRVVVSLLLLPRAINLEVGTWKGGTIQILEAAARPYGRSTRVRLSSSGAPYFLRLGPGCDDWKVLM</sequence>
<evidence type="ECO:0000313" key="1">
    <source>
        <dbReference type="EMBL" id="BAD28647.1"/>
    </source>
</evidence>
<dbReference type="AlphaFoldDB" id="Q6ERS3"/>
<reference evidence="2" key="1">
    <citation type="journal article" date="2005" name="Nature">
        <title>The map-based sequence of the rice genome.</title>
        <authorList>
            <consortium name="International rice genome sequencing project (IRGSP)"/>
            <person name="Matsumoto T."/>
            <person name="Wu J."/>
            <person name="Kanamori H."/>
            <person name="Katayose Y."/>
            <person name="Fujisawa M."/>
            <person name="Namiki N."/>
            <person name="Mizuno H."/>
            <person name="Yamamoto K."/>
            <person name="Antonio B.A."/>
            <person name="Baba T."/>
            <person name="Sakata K."/>
            <person name="Nagamura Y."/>
            <person name="Aoki H."/>
            <person name="Arikawa K."/>
            <person name="Arita K."/>
            <person name="Bito T."/>
            <person name="Chiden Y."/>
            <person name="Fujitsuka N."/>
            <person name="Fukunaka R."/>
            <person name="Hamada M."/>
            <person name="Harada C."/>
            <person name="Hayashi A."/>
            <person name="Hijishita S."/>
            <person name="Honda M."/>
            <person name="Hosokawa S."/>
            <person name="Ichikawa Y."/>
            <person name="Idonuma A."/>
            <person name="Iijima M."/>
            <person name="Ikeda M."/>
            <person name="Ikeno M."/>
            <person name="Ito K."/>
            <person name="Ito S."/>
            <person name="Ito T."/>
            <person name="Ito Y."/>
            <person name="Ito Y."/>
            <person name="Iwabuchi A."/>
            <person name="Kamiya K."/>
            <person name="Karasawa W."/>
            <person name="Kurita K."/>
            <person name="Katagiri S."/>
            <person name="Kikuta A."/>
            <person name="Kobayashi H."/>
            <person name="Kobayashi N."/>
            <person name="Machita K."/>
            <person name="Maehara T."/>
            <person name="Masukawa M."/>
            <person name="Mizubayashi T."/>
            <person name="Mukai Y."/>
            <person name="Nagasaki H."/>
            <person name="Nagata Y."/>
            <person name="Naito S."/>
            <person name="Nakashima M."/>
            <person name="Nakama Y."/>
            <person name="Nakamichi Y."/>
            <person name="Nakamura M."/>
            <person name="Meguro A."/>
            <person name="Negishi M."/>
            <person name="Ohta I."/>
            <person name="Ohta T."/>
            <person name="Okamoto M."/>
            <person name="Ono N."/>
            <person name="Saji S."/>
            <person name="Sakaguchi M."/>
            <person name="Sakai K."/>
            <person name="Shibata M."/>
            <person name="Shimokawa T."/>
            <person name="Song J."/>
            <person name="Takazaki Y."/>
            <person name="Terasawa K."/>
            <person name="Tsugane M."/>
            <person name="Tsuji K."/>
            <person name="Ueda S."/>
            <person name="Waki K."/>
            <person name="Yamagata H."/>
            <person name="Yamamoto M."/>
            <person name="Yamamoto S."/>
            <person name="Yamane H."/>
            <person name="Yoshiki S."/>
            <person name="Yoshihara R."/>
            <person name="Yukawa K."/>
            <person name="Zhong H."/>
            <person name="Yano M."/>
            <person name="Yuan Q."/>
            <person name="Ouyang S."/>
            <person name="Liu J."/>
            <person name="Jones K.M."/>
            <person name="Gansberger K."/>
            <person name="Moffat K."/>
            <person name="Hill J."/>
            <person name="Bera J."/>
            <person name="Fadrosh D."/>
            <person name="Jin S."/>
            <person name="Johri S."/>
            <person name="Kim M."/>
            <person name="Overton L."/>
            <person name="Reardon M."/>
            <person name="Tsitrin T."/>
            <person name="Vuong H."/>
            <person name="Weaver B."/>
            <person name="Ciecko A."/>
            <person name="Tallon L."/>
            <person name="Jackson J."/>
            <person name="Pai G."/>
            <person name="Aken S.V."/>
            <person name="Utterback T."/>
            <person name="Reidmuller S."/>
            <person name="Feldblyum T."/>
            <person name="Hsiao J."/>
            <person name="Zismann V."/>
            <person name="Iobst S."/>
            <person name="de Vazeille A.R."/>
            <person name="Buell C.R."/>
            <person name="Ying K."/>
            <person name="Li Y."/>
            <person name="Lu T."/>
            <person name="Huang Y."/>
            <person name="Zhao Q."/>
            <person name="Feng Q."/>
            <person name="Zhang L."/>
            <person name="Zhu J."/>
            <person name="Weng Q."/>
            <person name="Mu J."/>
            <person name="Lu Y."/>
            <person name="Fan D."/>
            <person name="Liu Y."/>
            <person name="Guan J."/>
            <person name="Zhang Y."/>
            <person name="Yu S."/>
            <person name="Liu X."/>
            <person name="Zhang Y."/>
            <person name="Hong G."/>
            <person name="Han B."/>
            <person name="Choisne N."/>
            <person name="Demange N."/>
            <person name="Orjeda G."/>
            <person name="Samain S."/>
            <person name="Cattolico L."/>
            <person name="Pelletier E."/>
            <person name="Couloux A."/>
            <person name="Segurens B."/>
            <person name="Wincker P."/>
            <person name="D'Hont A."/>
            <person name="Scarpelli C."/>
            <person name="Weissenbach J."/>
            <person name="Salanoubat M."/>
            <person name="Quetier F."/>
            <person name="Yu Y."/>
            <person name="Kim H.R."/>
            <person name="Rambo T."/>
            <person name="Currie J."/>
            <person name="Collura K."/>
            <person name="Luo M."/>
            <person name="Yang T."/>
            <person name="Ammiraju J.S.S."/>
            <person name="Engler F."/>
            <person name="Soderlund C."/>
            <person name="Wing R.A."/>
            <person name="Palmer L.E."/>
            <person name="de la Bastide M."/>
            <person name="Spiegel L."/>
            <person name="Nascimento L."/>
            <person name="Zutavern T."/>
            <person name="O'Shaughnessy A."/>
            <person name="Dike S."/>
            <person name="Dedhia N."/>
            <person name="Preston R."/>
            <person name="Balija V."/>
            <person name="McCombie W.R."/>
            <person name="Chow T."/>
            <person name="Chen H."/>
            <person name="Chung M."/>
            <person name="Chen C."/>
            <person name="Shaw J."/>
            <person name="Wu H."/>
            <person name="Hsiao K."/>
            <person name="Chao Y."/>
            <person name="Chu M."/>
            <person name="Cheng C."/>
            <person name="Hour A."/>
            <person name="Lee P."/>
            <person name="Lin S."/>
            <person name="Lin Y."/>
            <person name="Liou J."/>
            <person name="Liu S."/>
            <person name="Hsing Y."/>
            <person name="Raghuvanshi S."/>
            <person name="Mohanty A."/>
            <person name="Bharti A.K."/>
            <person name="Gaur A."/>
            <person name="Gupta V."/>
            <person name="Kumar D."/>
            <person name="Ravi V."/>
            <person name="Vij S."/>
            <person name="Kapur A."/>
            <person name="Khurana P."/>
            <person name="Khurana P."/>
            <person name="Khurana J.P."/>
            <person name="Tyagi A.K."/>
            <person name="Gaikwad K."/>
            <person name="Singh A."/>
            <person name="Dalal V."/>
            <person name="Srivastava S."/>
            <person name="Dixit A."/>
            <person name="Pal A.K."/>
            <person name="Ghazi I.A."/>
            <person name="Yadav M."/>
            <person name="Pandit A."/>
            <person name="Bhargava A."/>
            <person name="Sureshbabu K."/>
            <person name="Batra K."/>
            <person name="Sharma T.R."/>
            <person name="Mohapatra T."/>
            <person name="Singh N.K."/>
            <person name="Messing J."/>
            <person name="Nelson A.B."/>
            <person name="Fuks G."/>
            <person name="Kavchok S."/>
            <person name="Keizer G."/>
            <person name="Linton E."/>
            <person name="Llaca V."/>
            <person name="Song R."/>
            <person name="Tanyolac B."/>
            <person name="Young S."/>
            <person name="Ho-Il K."/>
            <person name="Hahn J.H."/>
            <person name="Sangsakoo G."/>
            <person name="Vanavichit A."/>
            <person name="de Mattos Luiz.A.T."/>
            <person name="Zimmer P.D."/>
            <person name="Malone G."/>
            <person name="Dellagostin O."/>
            <person name="de Oliveira A.C."/>
            <person name="Bevan M."/>
            <person name="Bancroft I."/>
            <person name="Minx P."/>
            <person name="Cordum H."/>
            <person name="Wilson R."/>
            <person name="Cheng Z."/>
            <person name="Jin W."/>
            <person name="Jiang J."/>
            <person name="Leong S.A."/>
            <person name="Iwama H."/>
            <person name="Gojobori T."/>
            <person name="Itoh T."/>
            <person name="Niimura Y."/>
            <person name="Fujii Y."/>
            <person name="Habara T."/>
            <person name="Sakai H."/>
            <person name="Sato Y."/>
            <person name="Wilson G."/>
            <person name="Kumar K."/>
            <person name="McCouch S."/>
            <person name="Juretic N."/>
            <person name="Hoen D."/>
            <person name="Wright S."/>
            <person name="Bruskiewich R."/>
            <person name="Bureau T."/>
            <person name="Miyao A."/>
            <person name="Hirochika H."/>
            <person name="Nishikawa T."/>
            <person name="Kadowaki K."/>
            <person name="Sugiura M."/>
            <person name="Burr B."/>
            <person name="Sasaki T."/>
        </authorList>
    </citation>
    <scope>NUCLEOTIDE SEQUENCE [LARGE SCALE GENOMIC DNA]</scope>
    <source>
        <strain evidence="2">cv. Nipponbare</strain>
    </source>
</reference>
<evidence type="ECO:0000313" key="2">
    <source>
        <dbReference type="Proteomes" id="UP000000763"/>
    </source>
</evidence>
<accession>Q6ERS3</accession>
<name>Q6ERS3_ORYSJ</name>
<organism evidence="1 2">
    <name type="scientific">Oryza sativa subsp. japonica</name>
    <name type="common">Rice</name>
    <dbReference type="NCBI Taxonomy" id="39947"/>
    <lineage>
        <taxon>Eukaryota</taxon>
        <taxon>Viridiplantae</taxon>
        <taxon>Streptophyta</taxon>
        <taxon>Embryophyta</taxon>
        <taxon>Tracheophyta</taxon>
        <taxon>Spermatophyta</taxon>
        <taxon>Magnoliopsida</taxon>
        <taxon>Liliopsida</taxon>
        <taxon>Poales</taxon>
        <taxon>Poaceae</taxon>
        <taxon>BOP clade</taxon>
        <taxon>Oryzoideae</taxon>
        <taxon>Oryzeae</taxon>
        <taxon>Oryzinae</taxon>
        <taxon>Oryza</taxon>
        <taxon>Oryza sativa</taxon>
    </lineage>
</organism>
<protein>
    <submittedName>
        <fullName evidence="1">Uncharacterized protein</fullName>
    </submittedName>
</protein>
<dbReference type="Proteomes" id="UP000000763">
    <property type="component" value="Chromosome 9"/>
</dbReference>
<dbReference type="EMBL" id="AP005429">
    <property type="protein sequence ID" value="BAD28647.1"/>
    <property type="molecule type" value="Genomic_DNA"/>
</dbReference>
<proteinExistence type="predicted"/>
<gene>
    <name evidence="1" type="primary">P0701F11.6</name>
</gene>